<dbReference type="PANTHER" id="PTHR47691">
    <property type="entry name" value="REGULATOR-RELATED"/>
    <property type="match status" value="1"/>
</dbReference>
<accession>A0A3M9X2E8</accession>
<name>A0A3M9X2E8_9HYPH</name>
<evidence type="ECO:0000256" key="1">
    <source>
        <dbReference type="ARBA" id="ARBA00023125"/>
    </source>
</evidence>
<dbReference type="Pfam" id="PF00486">
    <property type="entry name" value="Trans_reg_C"/>
    <property type="match status" value="1"/>
</dbReference>
<dbReference type="SUPFAM" id="SSF46894">
    <property type="entry name" value="C-terminal effector domain of the bipartite response regulators"/>
    <property type="match status" value="1"/>
</dbReference>
<dbReference type="Proteomes" id="UP000275436">
    <property type="component" value="Unassembled WGS sequence"/>
</dbReference>
<feature type="domain" description="OmpR/PhoB-type" evidence="3">
    <location>
        <begin position="33"/>
        <end position="131"/>
    </location>
</feature>
<dbReference type="CDD" id="cd00383">
    <property type="entry name" value="trans_reg_C"/>
    <property type="match status" value="1"/>
</dbReference>
<evidence type="ECO:0000313" key="5">
    <source>
        <dbReference type="Proteomes" id="UP000275436"/>
    </source>
</evidence>
<dbReference type="SMART" id="SM00862">
    <property type="entry name" value="Trans_reg_C"/>
    <property type="match status" value="1"/>
</dbReference>
<evidence type="ECO:0000256" key="2">
    <source>
        <dbReference type="PROSITE-ProRule" id="PRU01091"/>
    </source>
</evidence>
<comment type="caution">
    <text evidence="4">The sequence shown here is derived from an EMBL/GenBank/DDBJ whole genome shotgun (WGS) entry which is preliminary data.</text>
</comment>
<keyword evidence="1 2" id="KW-0238">DNA-binding</keyword>
<dbReference type="InterPro" id="IPR001867">
    <property type="entry name" value="OmpR/PhoB-type_DNA-bd"/>
</dbReference>
<evidence type="ECO:0000313" key="4">
    <source>
        <dbReference type="EMBL" id="RNJ42204.1"/>
    </source>
</evidence>
<gene>
    <name evidence="4" type="ORF">DNR46_29620</name>
</gene>
<feature type="DNA-binding region" description="OmpR/PhoB-type" evidence="2">
    <location>
        <begin position="33"/>
        <end position="131"/>
    </location>
</feature>
<dbReference type="GO" id="GO:0000160">
    <property type="term" value="P:phosphorelay signal transduction system"/>
    <property type="evidence" value="ECO:0007669"/>
    <property type="project" value="InterPro"/>
</dbReference>
<dbReference type="GO" id="GO:0003677">
    <property type="term" value="F:DNA binding"/>
    <property type="evidence" value="ECO:0007669"/>
    <property type="project" value="UniProtKB-UniRule"/>
</dbReference>
<sequence>MSASGLTMIFDRLPSSRPTAPTQFDPRPQPRVRGEIAFGPFLLFPKQFLLLEGDKPVPLGSRALGILIALLERPGELVSRQELMARVWPDVFVVPTNLTVHISALRRVLRDGRDGNRFIINIPGRGYQFVASVHTPLQRKASLETMRPIVPALEERLQIQAPSEYGAYGVPTAGP</sequence>
<dbReference type="EMBL" id="QKOD01000012">
    <property type="protein sequence ID" value="RNJ42204.1"/>
    <property type="molecule type" value="Genomic_DNA"/>
</dbReference>
<dbReference type="Gene3D" id="1.10.10.10">
    <property type="entry name" value="Winged helix-like DNA-binding domain superfamily/Winged helix DNA-binding domain"/>
    <property type="match status" value="1"/>
</dbReference>
<dbReference type="InterPro" id="IPR036388">
    <property type="entry name" value="WH-like_DNA-bd_sf"/>
</dbReference>
<dbReference type="PANTHER" id="PTHR47691:SF3">
    <property type="entry name" value="HTH-TYPE TRANSCRIPTIONAL REGULATOR RV0890C-RELATED"/>
    <property type="match status" value="1"/>
</dbReference>
<dbReference type="PROSITE" id="PS51755">
    <property type="entry name" value="OMPR_PHOB"/>
    <property type="match status" value="1"/>
</dbReference>
<dbReference type="GO" id="GO:0006355">
    <property type="term" value="P:regulation of DNA-templated transcription"/>
    <property type="evidence" value="ECO:0007669"/>
    <property type="project" value="InterPro"/>
</dbReference>
<protein>
    <submittedName>
        <fullName evidence="4">Transcriptional regulator</fullName>
    </submittedName>
</protein>
<dbReference type="InterPro" id="IPR016032">
    <property type="entry name" value="Sig_transdc_resp-reg_C-effctor"/>
</dbReference>
<proteinExistence type="predicted"/>
<evidence type="ECO:0000259" key="3">
    <source>
        <dbReference type="PROSITE" id="PS51755"/>
    </source>
</evidence>
<organism evidence="4 5">
    <name type="scientific">Mesorhizobium japonicum</name>
    <dbReference type="NCBI Taxonomy" id="2066070"/>
    <lineage>
        <taxon>Bacteria</taxon>
        <taxon>Pseudomonadati</taxon>
        <taxon>Pseudomonadota</taxon>
        <taxon>Alphaproteobacteria</taxon>
        <taxon>Hyphomicrobiales</taxon>
        <taxon>Phyllobacteriaceae</taxon>
        <taxon>Mesorhizobium</taxon>
    </lineage>
</organism>
<dbReference type="AlphaFoldDB" id="A0A3M9X2E8"/>
<reference evidence="4 5" key="1">
    <citation type="journal article" date="2018" name="Mol. Plant Microbe Interact.">
        <title>Taxonomically Different Co-Microsymbionts of a Relict Legume, Oxytropis popoviana, Have Complementary Sets of Symbiotic Genes and Together Increase the Efficiency of Plant Nodulation.</title>
        <authorList>
            <person name="Safronova V."/>
            <person name="Belimov A."/>
            <person name="Sazanova A."/>
            <person name="Chirak E."/>
            <person name="Verkhozina A."/>
            <person name="Kuznetsova I."/>
            <person name="Andronov E."/>
            <person name="Puhalsky J."/>
            <person name="Tikhonovich I."/>
        </authorList>
    </citation>
    <scope>NUCLEOTIDE SEQUENCE [LARGE SCALE GENOMIC DNA]</scope>
    <source>
        <strain evidence="4 5">Opo-235</strain>
    </source>
</reference>